<dbReference type="GO" id="GO:0042393">
    <property type="term" value="F:histone binding"/>
    <property type="evidence" value="ECO:0007669"/>
    <property type="project" value="TreeGrafter"/>
</dbReference>
<dbReference type="Proteomes" id="UP000826271">
    <property type="component" value="Unassembled WGS sequence"/>
</dbReference>
<organism evidence="8 9">
    <name type="scientific">Buddleja alternifolia</name>
    <dbReference type="NCBI Taxonomy" id="168488"/>
    <lineage>
        <taxon>Eukaryota</taxon>
        <taxon>Viridiplantae</taxon>
        <taxon>Streptophyta</taxon>
        <taxon>Embryophyta</taxon>
        <taxon>Tracheophyta</taxon>
        <taxon>Spermatophyta</taxon>
        <taxon>Magnoliopsida</taxon>
        <taxon>eudicotyledons</taxon>
        <taxon>Gunneridae</taxon>
        <taxon>Pentapetalae</taxon>
        <taxon>asterids</taxon>
        <taxon>lamiids</taxon>
        <taxon>Lamiales</taxon>
        <taxon>Scrophulariaceae</taxon>
        <taxon>Buddlejeae</taxon>
        <taxon>Buddleja</taxon>
    </lineage>
</organism>
<comment type="similarity">
    <text evidence="2">Belongs to the ASF1 family.</text>
</comment>
<dbReference type="GO" id="GO:0006335">
    <property type="term" value="P:DNA replication-dependent chromatin assembly"/>
    <property type="evidence" value="ECO:0007669"/>
    <property type="project" value="TreeGrafter"/>
</dbReference>
<reference evidence="8" key="1">
    <citation type="submission" date="2019-10" db="EMBL/GenBank/DDBJ databases">
        <authorList>
            <person name="Zhang R."/>
            <person name="Pan Y."/>
            <person name="Wang J."/>
            <person name="Ma R."/>
            <person name="Yu S."/>
        </authorList>
    </citation>
    <scope>NUCLEOTIDE SEQUENCE</scope>
    <source>
        <strain evidence="8">LA-IB0</strain>
        <tissue evidence="8">Leaf</tissue>
    </source>
</reference>
<evidence type="ECO:0000256" key="4">
    <source>
        <dbReference type="ARBA" id="ARBA00023163"/>
    </source>
</evidence>
<protein>
    <submittedName>
        <fullName evidence="8">Uncharacterized protein</fullName>
    </submittedName>
</protein>
<keyword evidence="4" id="KW-0804">Transcription</keyword>
<dbReference type="FunFam" id="2.60.40.1490:FF:000001">
    <property type="entry name" value="Histone chaperone ASF1"/>
    <property type="match status" value="1"/>
</dbReference>
<dbReference type="AlphaFoldDB" id="A0AAV6XK32"/>
<feature type="region of interest" description="Disordered" evidence="7">
    <location>
        <begin position="420"/>
        <end position="463"/>
    </location>
</feature>
<keyword evidence="9" id="KW-1185">Reference proteome</keyword>
<comment type="subcellular location">
    <subcellularLocation>
        <location evidence="1">Nucleus</location>
    </subcellularLocation>
</comment>
<keyword evidence="3" id="KW-0805">Transcription regulation</keyword>
<dbReference type="EMBL" id="WHWC01000005">
    <property type="protein sequence ID" value="KAG8382833.1"/>
    <property type="molecule type" value="Genomic_DNA"/>
</dbReference>
<evidence type="ECO:0000256" key="2">
    <source>
        <dbReference type="ARBA" id="ARBA00006051"/>
    </source>
</evidence>
<proteinExistence type="inferred from homology"/>
<dbReference type="GO" id="GO:0000785">
    <property type="term" value="C:chromatin"/>
    <property type="evidence" value="ECO:0007669"/>
    <property type="project" value="TreeGrafter"/>
</dbReference>
<keyword evidence="6" id="KW-0539">Nucleus</keyword>
<evidence type="ECO:0000313" key="9">
    <source>
        <dbReference type="Proteomes" id="UP000826271"/>
    </source>
</evidence>
<evidence type="ECO:0000256" key="3">
    <source>
        <dbReference type="ARBA" id="ARBA00023015"/>
    </source>
</evidence>
<dbReference type="GO" id="GO:0005634">
    <property type="term" value="C:nucleus"/>
    <property type="evidence" value="ECO:0007669"/>
    <property type="project" value="UniProtKB-SubCell"/>
</dbReference>
<dbReference type="InterPro" id="IPR006818">
    <property type="entry name" value="ASF1-like"/>
</dbReference>
<sequence length="463" mass="51975">MGKAVSKRDMEASETPSMKVDGKALVRAFAKHPSHLKRTFQHPRLRRNLMTFWREWHLYEISDVWMIFPNSTLFEDFSLAILQANLFGSDLMICICARSSISIDDSKKLKLEEVRGIHAQLKVEQVDEIERACKAACENASEETVSNLSHSTKGSAVLEANYKSRHEDFRQSPEYHDGLASIALENYYHGFHTCVRQHVKASRLSSDRDISFLREGAGLEGVPELGKKVPTCILASGSTSGGTWEGMKCVATGIFSSKCGSSLEVEAEIGTMSAVNIKDVTVLDNPAPFVDPFQFEISYECLTPLKDDLEWKLTYVGSAEDETYDQVLESVLVGPVNVGNYRFVFQADPPDPSKIREEDIIGVTVLLLTCSYQGQEFLRVGYYVNNDYDDEQLREEPPQKVLVEKVQRNILADKPRVTKFPIDFHPENNETEEQSRSSPEHVSEITLQGDEPLSSNQSAVECS</sequence>
<dbReference type="Gene3D" id="2.60.40.1490">
    <property type="entry name" value="Histone chaperone ASF1-like"/>
    <property type="match status" value="1"/>
</dbReference>
<comment type="caution">
    <text evidence="8">The sequence shown here is derived from an EMBL/GenBank/DDBJ whole genome shotgun (WGS) entry which is preliminary data.</text>
</comment>
<evidence type="ECO:0000313" key="8">
    <source>
        <dbReference type="EMBL" id="KAG8382833.1"/>
    </source>
</evidence>
<evidence type="ECO:0000256" key="6">
    <source>
        <dbReference type="ARBA" id="ARBA00023242"/>
    </source>
</evidence>
<dbReference type="GO" id="GO:0031567">
    <property type="term" value="P:mitotic cell size control checkpoint signaling"/>
    <property type="evidence" value="ECO:0007669"/>
    <property type="project" value="UniProtKB-ARBA"/>
</dbReference>
<dbReference type="GO" id="GO:0010091">
    <property type="term" value="P:trichome branching"/>
    <property type="evidence" value="ECO:0007669"/>
    <property type="project" value="UniProtKB-ARBA"/>
</dbReference>
<evidence type="ECO:0000256" key="1">
    <source>
        <dbReference type="ARBA" id="ARBA00004123"/>
    </source>
</evidence>
<dbReference type="InterPro" id="IPR036747">
    <property type="entry name" value="ASF1-like_sf"/>
</dbReference>
<dbReference type="PANTHER" id="PTHR12040">
    <property type="entry name" value="ANTI-SILENCING PROTEIN 1"/>
    <property type="match status" value="1"/>
</dbReference>
<feature type="compositionally biased region" description="Basic and acidic residues" evidence="7">
    <location>
        <begin position="420"/>
        <end position="443"/>
    </location>
</feature>
<keyword evidence="5" id="KW-0143">Chaperone</keyword>
<dbReference type="GO" id="GO:0008361">
    <property type="term" value="P:regulation of cell size"/>
    <property type="evidence" value="ECO:0007669"/>
    <property type="project" value="UniProtKB-ARBA"/>
</dbReference>
<evidence type="ECO:0000256" key="5">
    <source>
        <dbReference type="ARBA" id="ARBA00023186"/>
    </source>
</evidence>
<evidence type="ECO:0000256" key="7">
    <source>
        <dbReference type="SAM" id="MobiDB-lite"/>
    </source>
</evidence>
<gene>
    <name evidence="8" type="ORF">BUALT_Bualt05G0119500</name>
</gene>
<feature type="compositionally biased region" description="Polar residues" evidence="7">
    <location>
        <begin position="453"/>
        <end position="463"/>
    </location>
</feature>
<accession>A0AAV6XK32</accession>
<dbReference type="SUPFAM" id="SSF101546">
    <property type="entry name" value="ASF1-like"/>
    <property type="match status" value="1"/>
</dbReference>
<dbReference type="GO" id="GO:0051301">
    <property type="term" value="P:cell division"/>
    <property type="evidence" value="ECO:0007669"/>
    <property type="project" value="UniProtKB-ARBA"/>
</dbReference>
<dbReference type="PANTHER" id="PTHR12040:SF18">
    <property type="entry name" value="HISTONE CHAPERONE ASF1B"/>
    <property type="match status" value="1"/>
</dbReference>
<name>A0AAV6XK32_9LAMI</name>
<dbReference type="Pfam" id="PF04729">
    <property type="entry name" value="ASF1_hist_chap"/>
    <property type="match status" value="1"/>
</dbReference>
<dbReference type="GO" id="GO:0000724">
    <property type="term" value="P:double-strand break repair via homologous recombination"/>
    <property type="evidence" value="ECO:0007669"/>
    <property type="project" value="UniProtKB-ARBA"/>
</dbReference>